<evidence type="ECO:0000259" key="4">
    <source>
        <dbReference type="PROSITE" id="PS50234"/>
    </source>
</evidence>
<comment type="subcellular location">
    <subcellularLocation>
        <location evidence="1">Secreted</location>
    </subcellularLocation>
</comment>
<dbReference type="SMART" id="SM00327">
    <property type="entry name" value="VWA"/>
    <property type="match status" value="1"/>
</dbReference>
<evidence type="ECO:0000313" key="6">
    <source>
        <dbReference type="RefSeq" id="XP_002735987.1"/>
    </source>
</evidence>
<evidence type="ECO:0000256" key="2">
    <source>
        <dbReference type="ARBA" id="ARBA00022525"/>
    </source>
</evidence>
<dbReference type="InterPro" id="IPR052969">
    <property type="entry name" value="Thr-specific_kinase-like"/>
</dbReference>
<reference evidence="6" key="1">
    <citation type="submission" date="2025-08" db="UniProtKB">
        <authorList>
            <consortium name="RefSeq"/>
        </authorList>
    </citation>
    <scope>IDENTIFICATION</scope>
    <source>
        <tissue evidence="6">Testes</tissue>
    </source>
</reference>
<dbReference type="InterPro" id="IPR056861">
    <property type="entry name" value="HMCN1-like_VWA"/>
</dbReference>
<keyword evidence="5" id="KW-1185">Reference proteome</keyword>
<accession>A0ABM0GRW9</accession>
<dbReference type="SUPFAM" id="SSF53300">
    <property type="entry name" value="vWA-like"/>
    <property type="match status" value="1"/>
</dbReference>
<organism evidence="5 6">
    <name type="scientific">Saccoglossus kowalevskii</name>
    <name type="common">Acorn worm</name>
    <dbReference type="NCBI Taxonomy" id="10224"/>
    <lineage>
        <taxon>Eukaryota</taxon>
        <taxon>Metazoa</taxon>
        <taxon>Hemichordata</taxon>
        <taxon>Enteropneusta</taxon>
        <taxon>Harrimaniidae</taxon>
        <taxon>Saccoglossus</taxon>
    </lineage>
</organism>
<name>A0ABM0GRW9_SACKO</name>
<sequence length="340" mass="37489">MSIRVDAVAKPEAMNHDSSILDLAFAMDCTGSMGTYISMAQQSINHIVDEIVSKESSDIRLALVEYRDHPPEDRTFVTRVNDFTPYVSTMKSCLNAARADGGGDTPEAVADALYDVLNLNWRSSATKICVFIADAPPHGLSRGGDRFPDGCPSGLDPMKTARQLAERDITVYMVGCEPSITPYKHFFMAVAHMTGGQYVPLTDASSLAKVIIGGAREELSLQRLRLKVDEEIRKEVETKGVVDEDSVSKRVMNKFRDEGYKTKHITINKLQLKTSTSEAVKYSECSSMADVKKDFVEAGTTERSTSSSGDVVDVEEDDITLEQAKRLVKRSVATRMILKK</sequence>
<proteinExistence type="predicted"/>
<dbReference type="RefSeq" id="XP_002735987.1">
    <property type="nucleotide sequence ID" value="XM_002735941.2"/>
</dbReference>
<dbReference type="CDD" id="cd00198">
    <property type="entry name" value="vWFA"/>
    <property type="match status" value="1"/>
</dbReference>
<gene>
    <name evidence="6" type="primary">LOC100372473</name>
</gene>
<dbReference type="PANTHER" id="PTHR47763:SF1">
    <property type="entry name" value="DUF659 DOMAIN-CONTAINING PROTEIN"/>
    <property type="match status" value="1"/>
</dbReference>
<dbReference type="PROSITE" id="PS50234">
    <property type="entry name" value="VWFA"/>
    <property type="match status" value="1"/>
</dbReference>
<keyword evidence="3" id="KW-0732">Signal</keyword>
<dbReference type="Gene3D" id="3.40.50.410">
    <property type="entry name" value="von Willebrand factor, type A domain"/>
    <property type="match status" value="1"/>
</dbReference>
<evidence type="ECO:0000313" key="5">
    <source>
        <dbReference type="Proteomes" id="UP000694865"/>
    </source>
</evidence>
<dbReference type="GeneID" id="100372473"/>
<dbReference type="InterPro" id="IPR036465">
    <property type="entry name" value="vWFA_dom_sf"/>
</dbReference>
<protein>
    <submittedName>
        <fullName evidence="6">Uncharacterized protein LOC100372473</fullName>
    </submittedName>
</protein>
<dbReference type="InterPro" id="IPR002035">
    <property type="entry name" value="VWF_A"/>
</dbReference>
<keyword evidence="2" id="KW-0964">Secreted</keyword>
<feature type="domain" description="VWFA" evidence="4">
    <location>
        <begin position="22"/>
        <end position="219"/>
    </location>
</feature>
<dbReference type="Pfam" id="PF25106">
    <property type="entry name" value="VWA_4"/>
    <property type="match status" value="1"/>
</dbReference>
<evidence type="ECO:0000256" key="1">
    <source>
        <dbReference type="ARBA" id="ARBA00004613"/>
    </source>
</evidence>
<evidence type="ECO:0000256" key="3">
    <source>
        <dbReference type="ARBA" id="ARBA00022729"/>
    </source>
</evidence>
<dbReference type="PANTHER" id="PTHR47763">
    <property type="entry name" value="ALPHA-PROTEIN KINASE VWKA"/>
    <property type="match status" value="1"/>
</dbReference>
<dbReference type="Proteomes" id="UP000694865">
    <property type="component" value="Unplaced"/>
</dbReference>